<evidence type="ECO:0000313" key="3">
    <source>
        <dbReference type="Proteomes" id="UP000290195"/>
    </source>
</evidence>
<accession>A0A2H4UXA0</accession>
<keyword evidence="1" id="KW-0812">Transmembrane</keyword>
<feature type="transmembrane region" description="Helical" evidence="1">
    <location>
        <begin position="29"/>
        <end position="58"/>
    </location>
</feature>
<gene>
    <name evidence="2" type="ORF">DiNV_CH01M_ORF61</name>
</gene>
<keyword evidence="1" id="KW-1133">Transmembrane helix</keyword>
<protein>
    <submittedName>
        <fullName evidence="2">Uncharacterized protein</fullName>
    </submittedName>
</protein>
<feature type="transmembrane region" description="Helical" evidence="1">
    <location>
        <begin position="131"/>
        <end position="155"/>
    </location>
</feature>
<feature type="transmembrane region" description="Helical" evidence="1">
    <location>
        <begin position="64"/>
        <end position="89"/>
    </location>
</feature>
<dbReference type="EMBL" id="MF966379">
    <property type="protein sequence ID" value="ATZ81547.1"/>
    <property type="molecule type" value="Genomic_DNA"/>
</dbReference>
<proteinExistence type="predicted"/>
<reference evidence="2" key="1">
    <citation type="journal article" date="2018" name="Infect. Genet. Evol.">
        <title>The dynamic evolution of Drosophila innubila Nudivirus.</title>
        <authorList>
            <person name="Hill T."/>
            <person name="Unckless R.L."/>
        </authorList>
    </citation>
    <scope>NUCLEOTIDE SEQUENCE [LARGE SCALE GENOMIC DNA]</scope>
    <source>
        <strain evidence="2">DiNV_CH01M</strain>
    </source>
</reference>
<dbReference type="Proteomes" id="UP000290195">
    <property type="component" value="Segment"/>
</dbReference>
<keyword evidence="1" id="KW-0472">Membrane</keyword>
<evidence type="ECO:0000313" key="2">
    <source>
        <dbReference type="EMBL" id="ATZ81547.1"/>
    </source>
</evidence>
<name>A0A2H4UXA0_9VIRU</name>
<feature type="transmembrane region" description="Helical" evidence="1">
    <location>
        <begin position="96"/>
        <end position="119"/>
    </location>
</feature>
<evidence type="ECO:0000256" key="1">
    <source>
        <dbReference type="SAM" id="Phobius"/>
    </source>
</evidence>
<organism evidence="2">
    <name type="scientific">Drosophila innubila nudivirus</name>
    <dbReference type="NCBI Taxonomy" id="2057187"/>
    <lineage>
        <taxon>Viruses</taxon>
        <taxon>Viruses incertae sedis</taxon>
        <taxon>Naldaviricetes</taxon>
        <taxon>Lefavirales</taxon>
        <taxon>Nudiviridae</taxon>
        <taxon>Alphanudivirus</taxon>
        <taxon>Alphanudivirus droinnubilae</taxon>
    </lineage>
</organism>
<sequence>MIDRNATTLRINAVIIFILIFVKMTHPTIIIIIIVAAIAIINISSPMVFVSISSWAMIVNCMRIYIIIKLIITIIIIISEIEYIIIVICRILNFCIFININIGFVITVIITKICIKYIILRKFSIGIYNVAIIRITYIVIISIIIDVTAIVRIIIIKSK</sequence>
<keyword evidence="3" id="KW-1185">Reference proteome</keyword>